<keyword evidence="4" id="KW-1185">Reference proteome</keyword>
<keyword evidence="2" id="KW-0472">Membrane</keyword>
<organism evidence="3 4">
    <name type="scientific">Pseudocercospora fuligena</name>
    <dbReference type="NCBI Taxonomy" id="685502"/>
    <lineage>
        <taxon>Eukaryota</taxon>
        <taxon>Fungi</taxon>
        <taxon>Dikarya</taxon>
        <taxon>Ascomycota</taxon>
        <taxon>Pezizomycotina</taxon>
        <taxon>Dothideomycetes</taxon>
        <taxon>Dothideomycetidae</taxon>
        <taxon>Mycosphaerellales</taxon>
        <taxon>Mycosphaerellaceae</taxon>
        <taxon>Pseudocercospora</taxon>
    </lineage>
</organism>
<dbReference type="Pfam" id="PF11807">
    <property type="entry name" value="UstYa"/>
    <property type="match status" value="1"/>
</dbReference>
<evidence type="ECO:0008006" key="5">
    <source>
        <dbReference type="Google" id="ProtNLM"/>
    </source>
</evidence>
<accession>A0A8H6VE36</accession>
<dbReference type="Proteomes" id="UP000660729">
    <property type="component" value="Unassembled WGS sequence"/>
</dbReference>
<keyword evidence="2" id="KW-1133">Transmembrane helix</keyword>
<dbReference type="InterPro" id="IPR021765">
    <property type="entry name" value="UstYa-like"/>
</dbReference>
<dbReference type="PANTHER" id="PTHR33365:SF13">
    <property type="entry name" value="TAT PATHWAY SIGNAL SEQUENCE"/>
    <property type="match status" value="1"/>
</dbReference>
<keyword evidence="2" id="KW-0812">Transmembrane</keyword>
<evidence type="ECO:0000256" key="2">
    <source>
        <dbReference type="SAM" id="Phobius"/>
    </source>
</evidence>
<dbReference type="AlphaFoldDB" id="A0A8H6VE36"/>
<sequence length="301" mass="34429">MWKLGIHCDSDYQVVQKEVTADASGDQDLECSWKTREKRWHSHGSVVLCIILLTNVLTASISFFLLGCGMKSAGCRCPGDVQPASKCHKYREDLTSNNMQAHWMSEVDYSLHSSTFLPWTASPTQYSADTADLGDSVDDAWKDLGVYYRLILLPEQYASAYNVSAEQHWLVTPEENENAPYAGFPVNIEALRHLHCINFLRQGLYYNYDFYRSNPSYFFSDGTEQEVRTHLAHCVDALRQLVMCWSDTDVLPILRPTDPEDKPHITDFTRVKQCKNFESLRMWVEERQWAGAANVAPKHGD</sequence>
<comment type="similarity">
    <text evidence="1">Belongs to the ustYa family.</text>
</comment>
<evidence type="ECO:0000313" key="4">
    <source>
        <dbReference type="Proteomes" id="UP000660729"/>
    </source>
</evidence>
<dbReference type="GO" id="GO:0043386">
    <property type="term" value="P:mycotoxin biosynthetic process"/>
    <property type="evidence" value="ECO:0007669"/>
    <property type="project" value="InterPro"/>
</dbReference>
<gene>
    <name evidence="3" type="ORF">HII31_10830</name>
</gene>
<proteinExistence type="inferred from homology"/>
<evidence type="ECO:0000256" key="1">
    <source>
        <dbReference type="ARBA" id="ARBA00035112"/>
    </source>
</evidence>
<dbReference type="OrthoDB" id="3646931at2759"/>
<dbReference type="EMBL" id="JABCIY010000219">
    <property type="protein sequence ID" value="KAF7187930.1"/>
    <property type="molecule type" value="Genomic_DNA"/>
</dbReference>
<comment type="caution">
    <text evidence="3">The sequence shown here is derived from an EMBL/GenBank/DDBJ whole genome shotgun (WGS) entry which is preliminary data.</text>
</comment>
<name>A0A8H6VE36_9PEZI</name>
<dbReference type="PANTHER" id="PTHR33365">
    <property type="entry name" value="YALI0B05434P"/>
    <property type="match status" value="1"/>
</dbReference>
<reference evidence="3" key="1">
    <citation type="submission" date="2020-04" db="EMBL/GenBank/DDBJ databases">
        <title>Draft genome resource of the tomato pathogen Pseudocercospora fuligena.</title>
        <authorList>
            <person name="Zaccaron A."/>
        </authorList>
    </citation>
    <scope>NUCLEOTIDE SEQUENCE</scope>
    <source>
        <strain evidence="3">PF001</strain>
    </source>
</reference>
<evidence type="ECO:0000313" key="3">
    <source>
        <dbReference type="EMBL" id="KAF7187930.1"/>
    </source>
</evidence>
<protein>
    <recommendedName>
        <fullName evidence="5">Cyclochlorotine biosynthesis protein O</fullName>
    </recommendedName>
</protein>
<feature type="transmembrane region" description="Helical" evidence="2">
    <location>
        <begin position="46"/>
        <end position="67"/>
    </location>
</feature>